<sequence length="958" mass="113194">MDDDLFTYEVKVANIPYDSKIDDSEYEADDDIGFDPFDVAFTEWLGLKFFNYKIMDHSTMKALWIYWIRGDDEVELTDEESSEDEDEITEVFRIDTNIFDYETPLYSEFNEFNSLLKVDLDLLTKDIMGFKNYEDYKDDWIYEWNKNVPWVDEKPWTNAGVWTKPTPVEHTCKPFNYKTGCSEWPTCSWMDDGYCNGENLPGTYIIGNQLHYQDYEWYEALEESKLKDEALRNKAIMEGIISDDDDESRYEQMRRWNIDTNYDDTYHGDKKNEELCEVHELPHEADDDMGYDPSDVAFIEWLGSKFFNYKTMDHYTMKALWIYWIRGDDEVELTDEESSDDMDEVAKVFRIDTNLFDYETPMCKAFEEFNYLLQIDPDLLTNDIEGFKTYEDYKNDWIYEWNKDVPWVDEKPWTNARVWTKPTPIKHTCMPFNYKIVCSEWPTCSWMDDGYCNGGNLPGTYIIRNQLHYQDYEWYEALEDSKLKDNALKNKAIMEGLITDDESSNDYWKRWKSHEIYNQDYNEGEYENETHEEGHELCSIKTREVPICQIKRYKMIKYSFNDEEEYVAVKEDEYNDLTITSEEACRAYQEIFQMMDEGWMVTRTKPIRRIHQEDTAYPCLYFTRNHEDIKTNTPYPEASIRRIQGLLYTKILEDIKRGPYSKKAQYANSTCLGLRKKYRLNLKNDMPPQDKCLPVRQKKRSQASKRNKAIQEEAAKLVDTGIMKEVHYHSWLSNPVMVKKHDDSWRMCVDFKDLNKACPKDGYPLPEINWKVESLCGCPLKCFLDAYKGYHHIKMAKEDEEKTAFITSQGIFCFSNIPFGLKNVGATYQQLLKTDFLTAPMEKEELIVYLTATREAVSAVLMTEREAKQMPVYFVSRALQGPEINYTPLEKLVLALVHASKRLKDTSKHIQSLSSRTSQSSRPRKLVKGQILADFIVEHLEDDSLVTTMKAEEELQDP</sequence>
<evidence type="ECO:0000256" key="2">
    <source>
        <dbReference type="ARBA" id="ARBA00022695"/>
    </source>
</evidence>
<evidence type="ECO:0000313" key="9">
    <source>
        <dbReference type="EMBL" id="GJT34441.1"/>
    </source>
</evidence>
<dbReference type="Gene3D" id="3.30.70.270">
    <property type="match status" value="1"/>
</dbReference>
<proteinExistence type="predicted"/>
<comment type="caution">
    <text evidence="9">The sequence shown here is derived from an EMBL/GenBank/DDBJ whole genome shotgun (WGS) entry which is preliminary data.</text>
</comment>
<keyword evidence="10" id="KW-1185">Reference proteome</keyword>
<keyword evidence="1" id="KW-0808">Transferase</keyword>
<keyword evidence="4" id="KW-0255">Endonuclease</keyword>
<keyword evidence="6 9" id="KW-0695">RNA-directed DNA polymerase</keyword>
<dbReference type="SUPFAM" id="SSF56672">
    <property type="entry name" value="DNA/RNA polymerases"/>
    <property type="match status" value="1"/>
</dbReference>
<evidence type="ECO:0000313" key="10">
    <source>
        <dbReference type="Proteomes" id="UP001151760"/>
    </source>
</evidence>
<evidence type="ECO:0000256" key="5">
    <source>
        <dbReference type="ARBA" id="ARBA00022801"/>
    </source>
</evidence>
<gene>
    <name evidence="9" type="ORF">Tco_0924860</name>
</gene>
<dbReference type="CDD" id="cd01647">
    <property type="entry name" value="RT_LTR"/>
    <property type="match status" value="1"/>
</dbReference>
<dbReference type="Gene3D" id="3.10.10.10">
    <property type="entry name" value="HIV Type 1 Reverse Transcriptase, subunit A, domain 1"/>
    <property type="match status" value="1"/>
</dbReference>
<feature type="domain" description="Reverse transcriptase RNase H-like" evidence="8">
    <location>
        <begin position="844"/>
        <end position="905"/>
    </location>
</feature>
<dbReference type="Pfam" id="PF00078">
    <property type="entry name" value="RVT_1"/>
    <property type="match status" value="1"/>
</dbReference>
<dbReference type="InterPro" id="IPR041373">
    <property type="entry name" value="RT_RNaseH"/>
</dbReference>
<name>A0ABQ5D887_9ASTR</name>
<keyword evidence="2" id="KW-0548">Nucleotidyltransferase</keyword>
<reference evidence="9" key="2">
    <citation type="submission" date="2022-01" db="EMBL/GenBank/DDBJ databases">
        <authorList>
            <person name="Yamashiro T."/>
            <person name="Shiraishi A."/>
            <person name="Satake H."/>
            <person name="Nakayama K."/>
        </authorList>
    </citation>
    <scope>NUCLEOTIDE SEQUENCE</scope>
</reference>
<dbReference type="GO" id="GO:0003964">
    <property type="term" value="F:RNA-directed DNA polymerase activity"/>
    <property type="evidence" value="ECO:0007669"/>
    <property type="project" value="UniProtKB-KW"/>
</dbReference>
<dbReference type="InterPro" id="IPR043128">
    <property type="entry name" value="Rev_trsase/Diguanyl_cyclase"/>
</dbReference>
<dbReference type="InterPro" id="IPR053134">
    <property type="entry name" value="RNA-dir_DNA_polymerase"/>
</dbReference>
<dbReference type="EMBL" id="BQNB010014963">
    <property type="protein sequence ID" value="GJT34441.1"/>
    <property type="molecule type" value="Genomic_DNA"/>
</dbReference>
<accession>A0ABQ5D887</accession>
<keyword evidence="5" id="KW-0378">Hydrolase</keyword>
<organism evidence="9 10">
    <name type="scientific">Tanacetum coccineum</name>
    <dbReference type="NCBI Taxonomy" id="301880"/>
    <lineage>
        <taxon>Eukaryota</taxon>
        <taxon>Viridiplantae</taxon>
        <taxon>Streptophyta</taxon>
        <taxon>Embryophyta</taxon>
        <taxon>Tracheophyta</taxon>
        <taxon>Spermatophyta</taxon>
        <taxon>Magnoliopsida</taxon>
        <taxon>eudicotyledons</taxon>
        <taxon>Gunneridae</taxon>
        <taxon>Pentapetalae</taxon>
        <taxon>asterids</taxon>
        <taxon>campanulids</taxon>
        <taxon>Asterales</taxon>
        <taxon>Asteraceae</taxon>
        <taxon>Asteroideae</taxon>
        <taxon>Anthemideae</taxon>
        <taxon>Anthemidinae</taxon>
        <taxon>Tanacetum</taxon>
    </lineage>
</organism>
<dbReference type="PANTHER" id="PTHR24559">
    <property type="entry name" value="TRANSPOSON TY3-I GAG-POL POLYPROTEIN"/>
    <property type="match status" value="1"/>
</dbReference>
<keyword evidence="3" id="KW-0540">Nuclease</keyword>
<dbReference type="PANTHER" id="PTHR24559:SF444">
    <property type="entry name" value="REVERSE TRANSCRIPTASE DOMAIN-CONTAINING PROTEIN"/>
    <property type="match status" value="1"/>
</dbReference>
<feature type="domain" description="Reverse transcriptase" evidence="7">
    <location>
        <begin position="738"/>
        <end position="833"/>
    </location>
</feature>
<evidence type="ECO:0000256" key="1">
    <source>
        <dbReference type="ARBA" id="ARBA00022679"/>
    </source>
</evidence>
<evidence type="ECO:0000256" key="3">
    <source>
        <dbReference type="ARBA" id="ARBA00022722"/>
    </source>
</evidence>
<evidence type="ECO:0000259" key="8">
    <source>
        <dbReference type="Pfam" id="PF17917"/>
    </source>
</evidence>
<dbReference type="Proteomes" id="UP001151760">
    <property type="component" value="Unassembled WGS sequence"/>
</dbReference>
<dbReference type="InterPro" id="IPR000477">
    <property type="entry name" value="RT_dom"/>
</dbReference>
<protein>
    <submittedName>
        <fullName evidence="9">Reverse transcriptase domain-containing protein</fullName>
    </submittedName>
</protein>
<reference evidence="9" key="1">
    <citation type="journal article" date="2022" name="Int. J. Mol. Sci.">
        <title>Draft Genome of Tanacetum Coccineum: Genomic Comparison of Closely Related Tanacetum-Family Plants.</title>
        <authorList>
            <person name="Yamashiro T."/>
            <person name="Shiraishi A."/>
            <person name="Nakayama K."/>
            <person name="Satake H."/>
        </authorList>
    </citation>
    <scope>NUCLEOTIDE SEQUENCE</scope>
</reference>
<evidence type="ECO:0000256" key="6">
    <source>
        <dbReference type="ARBA" id="ARBA00022918"/>
    </source>
</evidence>
<dbReference type="Pfam" id="PF17917">
    <property type="entry name" value="RT_RNaseH"/>
    <property type="match status" value="1"/>
</dbReference>
<evidence type="ECO:0000259" key="7">
    <source>
        <dbReference type="Pfam" id="PF00078"/>
    </source>
</evidence>
<dbReference type="InterPro" id="IPR043502">
    <property type="entry name" value="DNA/RNA_pol_sf"/>
</dbReference>
<evidence type="ECO:0000256" key="4">
    <source>
        <dbReference type="ARBA" id="ARBA00022759"/>
    </source>
</evidence>